<dbReference type="Gene3D" id="3.30.710.10">
    <property type="entry name" value="Potassium Channel Kv1.1, Chain A"/>
    <property type="match status" value="1"/>
</dbReference>
<dbReference type="Pfam" id="PF13540">
    <property type="entry name" value="RCC1_2"/>
    <property type="match status" value="1"/>
</dbReference>
<reference evidence="3 4" key="1">
    <citation type="journal article" date="2018" name="J. Allergy Clin. Immunol.">
        <title>High-quality assembly of Dermatophagoides pteronyssinus genome and transcriptome reveals a wide range of novel allergens.</title>
        <authorList>
            <person name="Liu X.Y."/>
            <person name="Yang K.Y."/>
            <person name="Wang M.Q."/>
            <person name="Kwok J.S."/>
            <person name="Zeng X."/>
            <person name="Yang Z."/>
            <person name="Xiao X.J."/>
            <person name="Lau C.P."/>
            <person name="Li Y."/>
            <person name="Huang Z.M."/>
            <person name="Ba J.G."/>
            <person name="Yim A.K."/>
            <person name="Ouyang C.Y."/>
            <person name="Ngai S.M."/>
            <person name="Chan T.F."/>
            <person name="Leung E.L."/>
            <person name="Liu L."/>
            <person name="Liu Z.G."/>
            <person name="Tsui S.K."/>
        </authorList>
    </citation>
    <scope>NUCLEOTIDE SEQUENCE [LARGE SCALE GENOMIC DNA]</scope>
    <source>
        <strain evidence="3">Derp</strain>
    </source>
</reference>
<feature type="repeat" description="RCC1" evidence="1">
    <location>
        <begin position="195"/>
        <end position="246"/>
    </location>
</feature>
<dbReference type="Pfam" id="PF00415">
    <property type="entry name" value="RCC1"/>
    <property type="match status" value="1"/>
</dbReference>
<sequence length="521" mass="59652">MKQIPIDTCIDIQLFENDLKDIDRKFIRKIVYIYKISAFRNHIGFLFTTNHSTYVYGHEICKWLSLQHDSKRPQEIDIFDGQKIIQIDSGDKFVVVLTNDGLVYLASNDNSKWRTKNTFRLISTGNDRFEMIACGKYHLLLLGRDGAVYALGDNLFGQLTGNVLSSYDVLVNTYLKNVKLIACGAKHCLALTNANTICSWGWNKFGQLGLGNKSSRRTPSPVSFSNDSPIKNIMAGAWYSLFLLENGQIFGCGYYQRSLNDQKQDAKVPTKIAIENVQSVACKNDDLFSLAFDQSSNYYVWGMMRDEEFVSPKKVDHQPESFAAASAILCKSPMTYGLTLTIDIFESTDSISFIGLLDNPDNYDVEFIIGNERILASKCHLKMSSKYYSRMFSGVWQENDKVIIKDYNYDVYYSYLVMLHNGNVRINQSNIAQLIDLANCYGDERLMKHCRSFIRRNLNEQTLFTYLPLISNYQLDGMNDKLVEITIEDVLPKITDNLLENKENVTKFLELIISESFIKKE</sequence>
<gene>
    <name evidence="3" type="primary">RCBTB1_5</name>
    <name evidence="3" type="ORF">DERP_008362</name>
</gene>
<evidence type="ECO:0000313" key="3">
    <source>
        <dbReference type="EMBL" id="KAH9414167.1"/>
    </source>
</evidence>
<dbReference type="PROSITE" id="PS50097">
    <property type="entry name" value="BTB"/>
    <property type="match status" value="1"/>
</dbReference>
<dbReference type="InterPro" id="IPR000210">
    <property type="entry name" value="BTB/POZ_dom"/>
</dbReference>
<dbReference type="InterPro" id="IPR009091">
    <property type="entry name" value="RCC1/BLIP-II"/>
</dbReference>
<dbReference type="SUPFAM" id="SSF54695">
    <property type="entry name" value="POZ domain"/>
    <property type="match status" value="1"/>
</dbReference>
<dbReference type="PROSITE" id="PS50012">
    <property type="entry name" value="RCC1_3"/>
    <property type="match status" value="2"/>
</dbReference>
<accession>A0ABQ8IV96</accession>
<dbReference type="SMART" id="SM00225">
    <property type="entry name" value="BTB"/>
    <property type="match status" value="1"/>
</dbReference>
<proteinExistence type="predicted"/>
<reference evidence="3 4" key="2">
    <citation type="journal article" date="2022" name="Mol. Biol. Evol.">
        <title>Comparative Genomics Reveals Insights into the Divergent Evolution of Astigmatic Mites and Household Pest Adaptations.</title>
        <authorList>
            <person name="Xiong Q."/>
            <person name="Wan A.T."/>
            <person name="Liu X."/>
            <person name="Fung C.S."/>
            <person name="Xiao X."/>
            <person name="Malainual N."/>
            <person name="Hou J."/>
            <person name="Wang L."/>
            <person name="Wang M."/>
            <person name="Yang K.Y."/>
            <person name="Cui Y."/>
            <person name="Leung E.L."/>
            <person name="Nong W."/>
            <person name="Shin S.K."/>
            <person name="Au S.W."/>
            <person name="Jeong K.Y."/>
            <person name="Chew F.T."/>
            <person name="Hui J.H."/>
            <person name="Leung T.F."/>
            <person name="Tungtrongchitr A."/>
            <person name="Zhong N."/>
            <person name="Liu Z."/>
            <person name="Tsui S.K."/>
        </authorList>
    </citation>
    <scope>NUCLEOTIDE SEQUENCE [LARGE SCALE GENOMIC DNA]</scope>
    <source>
        <strain evidence="3">Derp</strain>
    </source>
</reference>
<evidence type="ECO:0000313" key="4">
    <source>
        <dbReference type="Proteomes" id="UP000887458"/>
    </source>
</evidence>
<organism evidence="3 4">
    <name type="scientific">Dermatophagoides pteronyssinus</name>
    <name type="common">European house dust mite</name>
    <dbReference type="NCBI Taxonomy" id="6956"/>
    <lineage>
        <taxon>Eukaryota</taxon>
        <taxon>Metazoa</taxon>
        <taxon>Ecdysozoa</taxon>
        <taxon>Arthropoda</taxon>
        <taxon>Chelicerata</taxon>
        <taxon>Arachnida</taxon>
        <taxon>Acari</taxon>
        <taxon>Acariformes</taxon>
        <taxon>Sarcoptiformes</taxon>
        <taxon>Astigmata</taxon>
        <taxon>Psoroptidia</taxon>
        <taxon>Analgoidea</taxon>
        <taxon>Pyroglyphidae</taxon>
        <taxon>Dermatophagoidinae</taxon>
        <taxon>Dermatophagoides</taxon>
    </lineage>
</organism>
<dbReference type="PANTHER" id="PTHR45982">
    <property type="entry name" value="REGULATOR OF CHROMOSOME CONDENSATION"/>
    <property type="match status" value="1"/>
</dbReference>
<dbReference type="PROSITE" id="PS00626">
    <property type="entry name" value="RCC1_2"/>
    <property type="match status" value="1"/>
</dbReference>
<dbReference type="InterPro" id="IPR051553">
    <property type="entry name" value="Ran_GTPase-activating"/>
</dbReference>
<protein>
    <submittedName>
        <fullName evidence="3">RCC1 and BTB domain-containing protein 1</fullName>
    </submittedName>
</protein>
<evidence type="ECO:0000256" key="1">
    <source>
        <dbReference type="PROSITE-ProRule" id="PRU00235"/>
    </source>
</evidence>
<evidence type="ECO:0000259" key="2">
    <source>
        <dbReference type="PROSITE" id="PS50097"/>
    </source>
</evidence>
<dbReference type="Gene3D" id="2.130.10.30">
    <property type="entry name" value="Regulator of chromosome condensation 1/beta-lactamase-inhibitor protein II"/>
    <property type="match status" value="1"/>
</dbReference>
<name>A0ABQ8IV96_DERPT</name>
<dbReference type="EMBL" id="NJHN03000112">
    <property type="protein sequence ID" value="KAH9414167.1"/>
    <property type="molecule type" value="Genomic_DNA"/>
</dbReference>
<dbReference type="InterPro" id="IPR000408">
    <property type="entry name" value="Reg_chr_condens"/>
</dbReference>
<dbReference type="Proteomes" id="UP000887458">
    <property type="component" value="Unassembled WGS sequence"/>
</dbReference>
<dbReference type="Pfam" id="PF00651">
    <property type="entry name" value="BTB"/>
    <property type="match status" value="1"/>
</dbReference>
<dbReference type="PANTHER" id="PTHR45982:SF1">
    <property type="entry name" value="REGULATOR OF CHROMOSOME CONDENSATION"/>
    <property type="match status" value="1"/>
</dbReference>
<dbReference type="InterPro" id="IPR011333">
    <property type="entry name" value="SKP1/BTB/POZ_sf"/>
</dbReference>
<keyword evidence="4" id="KW-1185">Reference proteome</keyword>
<feature type="repeat" description="RCC1" evidence="1">
    <location>
        <begin position="146"/>
        <end position="194"/>
    </location>
</feature>
<dbReference type="SUPFAM" id="SSF50985">
    <property type="entry name" value="RCC1/BLIP-II"/>
    <property type="match status" value="1"/>
</dbReference>
<feature type="domain" description="BTB" evidence="2">
    <location>
        <begin position="363"/>
        <end position="428"/>
    </location>
</feature>
<comment type="caution">
    <text evidence="3">The sequence shown here is derived from an EMBL/GenBank/DDBJ whole genome shotgun (WGS) entry which is preliminary data.</text>
</comment>